<keyword evidence="2" id="KW-0444">Lipid biosynthesis</keyword>
<keyword evidence="7" id="KW-1133">Transmembrane helix</keyword>
<evidence type="ECO:0000313" key="10">
    <source>
        <dbReference type="Proteomes" id="UP001629214"/>
    </source>
</evidence>
<dbReference type="PANTHER" id="PTHR10434">
    <property type="entry name" value="1-ACYL-SN-GLYCEROL-3-PHOSPHATE ACYLTRANSFERASE"/>
    <property type="match status" value="1"/>
</dbReference>
<evidence type="ECO:0000259" key="8">
    <source>
        <dbReference type="SMART" id="SM00563"/>
    </source>
</evidence>
<keyword evidence="10" id="KW-1185">Reference proteome</keyword>
<keyword evidence="4" id="KW-0443">Lipid metabolism</keyword>
<dbReference type="RefSeq" id="WP_408168137.1">
    <property type="nucleotide sequence ID" value="NZ_JAQQFR010000007.1"/>
</dbReference>
<dbReference type="Pfam" id="PF01553">
    <property type="entry name" value="Acyltransferase"/>
    <property type="match status" value="1"/>
</dbReference>
<comment type="pathway">
    <text evidence="1">Lipid metabolism.</text>
</comment>
<dbReference type="Proteomes" id="UP001629214">
    <property type="component" value="Unassembled WGS sequence"/>
</dbReference>
<evidence type="ECO:0000256" key="1">
    <source>
        <dbReference type="ARBA" id="ARBA00005189"/>
    </source>
</evidence>
<dbReference type="CDD" id="cd07989">
    <property type="entry name" value="LPLAT_AGPAT-like"/>
    <property type="match status" value="1"/>
</dbReference>
<dbReference type="InterPro" id="IPR002123">
    <property type="entry name" value="Plipid/glycerol_acylTrfase"/>
</dbReference>
<organism evidence="9 10">
    <name type="scientific">Herbaspirillum rhizosphaerae</name>
    <dbReference type="NCBI Taxonomy" id="346179"/>
    <lineage>
        <taxon>Bacteria</taxon>
        <taxon>Pseudomonadati</taxon>
        <taxon>Pseudomonadota</taxon>
        <taxon>Betaproteobacteria</taxon>
        <taxon>Burkholderiales</taxon>
        <taxon>Oxalobacteraceae</taxon>
        <taxon>Herbaspirillum</taxon>
    </lineage>
</organism>
<reference evidence="9 10" key="1">
    <citation type="journal article" date="2024" name="Chem. Sci.">
        <title>Discovery of megapolipeptins by genome mining of a Burkholderiales bacteria collection.</title>
        <authorList>
            <person name="Paulo B.S."/>
            <person name="Recchia M.J.J."/>
            <person name="Lee S."/>
            <person name="Fergusson C.H."/>
            <person name="Romanowski S.B."/>
            <person name="Hernandez A."/>
            <person name="Krull N."/>
            <person name="Liu D.Y."/>
            <person name="Cavanagh H."/>
            <person name="Bos A."/>
            <person name="Gray C.A."/>
            <person name="Murphy B.T."/>
            <person name="Linington R.G."/>
            <person name="Eustaquio A.S."/>
        </authorList>
    </citation>
    <scope>NUCLEOTIDE SEQUENCE [LARGE SCALE GENOMIC DNA]</scope>
    <source>
        <strain evidence="9 10">RL21-008-BIB-B</strain>
    </source>
</reference>
<name>A0ABW8ZA08_9BURK</name>
<dbReference type="EMBL" id="JAQQFR010000007">
    <property type="protein sequence ID" value="MFL9879133.1"/>
    <property type="molecule type" value="Genomic_DNA"/>
</dbReference>
<keyword evidence="5 9" id="KW-0012">Acyltransferase</keyword>
<proteinExistence type="predicted"/>
<evidence type="ECO:0000256" key="7">
    <source>
        <dbReference type="SAM" id="Phobius"/>
    </source>
</evidence>
<protein>
    <submittedName>
        <fullName evidence="9">Lysophospholipid acyltransferase family protein</fullName>
    </submittedName>
</protein>
<feature type="domain" description="Phospholipid/glycerol acyltransferase" evidence="8">
    <location>
        <begin position="65"/>
        <end position="177"/>
    </location>
</feature>
<keyword evidence="7" id="KW-0812">Transmembrane</keyword>
<dbReference type="SUPFAM" id="SSF69593">
    <property type="entry name" value="Glycerol-3-phosphate (1)-acyltransferase"/>
    <property type="match status" value="1"/>
</dbReference>
<feature type="transmembrane region" description="Helical" evidence="7">
    <location>
        <begin position="6"/>
        <end position="28"/>
    </location>
</feature>
<keyword evidence="7" id="KW-0472">Membrane</keyword>
<evidence type="ECO:0000256" key="4">
    <source>
        <dbReference type="ARBA" id="ARBA00023098"/>
    </source>
</evidence>
<accession>A0ABW8ZA08</accession>
<dbReference type="SMART" id="SM00563">
    <property type="entry name" value="PlsC"/>
    <property type="match status" value="1"/>
</dbReference>
<evidence type="ECO:0000256" key="5">
    <source>
        <dbReference type="ARBA" id="ARBA00023315"/>
    </source>
</evidence>
<sequence>MLPFRILRLVAHLFLGMAICAFIFPWVGPARREGHIRRWSRQVLGICGIRVVIHPLDSVTAPARSLIVANHISWLDIFVVNSMQPCRFVAKSDIRSWPFIGWLCAKTGTIFISRGKASDVRRIFKGLVESIEAGDRVAFFPEGTTAAQGKLLPFHANLFEAALDAKVPVQPYALRYLDAQGNYHPAADFIGDTTIVESILGILKARSMTAELRQLPSISTEGAHRRELAVAARKVVADGLGYVPEDISRASAPAGNPLETAHDPQAAPQ</sequence>
<evidence type="ECO:0000256" key="2">
    <source>
        <dbReference type="ARBA" id="ARBA00022516"/>
    </source>
</evidence>
<evidence type="ECO:0000256" key="6">
    <source>
        <dbReference type="SAM" id="MobiDB-lite"/>
    </source>
</evidence>
<dbReference type="GO" id="GO:0016746">
    <property type="term" value="F:acyltransferase activity"/>
    <property type="evidence" value="ECO:0007669"/>
    <property type="project" value="UniProtKB-KW"/>
</dbReference>
<gene>
    <name evidence="9" type="ORF">PQR63_12110</name>
</gene>
<evidence type="ECO:0000313" key="9">
    <source>
        <dbReference type="EMBL" id="MFL9879133.1"/>
    </source>
</evidence>
<dbReference type="PANTHER" id="PTHR10434:SF64">
    <property type="entry name" value="1-ACYL-SN-GLYCEROL-3-PHOSPHATE ACYLTRANSFERASE-RELATED"/>
    <property type="match status" value="1"/>
</dbReference>
<feature type="region of interest" description="Disordered" evidence="6">
    <location>
        <begin position="247"/>
        <end position="269"/>
    </location>
</feature>
<keyword evidence="3" id="KW-0808">Transferase</keyword>
<evidence type="ECO:0000256" key="3">
    <source>
        <dbReference type="ARBA" id="ARBA00022679"/>
    </source>
</evidence>
<comment type="caution">
    <text evidence="9">The sequence shown here is derived from an EMBL/GenBank/DDBJ whole genome shotgun (WGS) entry which is preliminary data.</text>
</comment>